<dbReference type="InterPro" id="IPR032875">
    <property type="entry name" value="Succ_CoA_lig_flav_dom"/>
</dbReference>
<keyword evidence="4" id="KW-1185">Reference proteome</keyword>
<dbReference type="InterPro" id="IPR003781">
    <property type="entry name" value="CoA-bd"/>
</dbReference>
<name>A0A918FWT7_9ACTN</name>
<dbReference type="SUPFAM" id="SSF52210">
    <property type="entry name" value="Succinyl-CoA synthetase domains"/>
    <property type="match status" value="2"/>
</dbReference>
<reference evidence="3" key="2">
    <citation type="submission" date="2020-09" db="EMBL/GenBank/DDBJ databases">
        <authorList>
            <person name="Sun Q."/>
            <person name="Ohkuma M."/>
        </authorList>
    </citation>
    <scope>NUCLEOTIDE SEQUENCE</scope>
    <source>
        <strain evidence="3">JCM 4386</strain>
    </source>
</reference>
<dbReference type="GO" id="GO:0043758">
    <property type="term" value="F:acetate-CoA ligase (ADP-forming) activity"/>
    <property type="evidence" value="ECO:0007669"/>
    <property type="project" value="InterPro"/>
</dbReference>
<evidence type="ECO:0000313" key="3">
    <source>
        <dbReference type="EMBL" id="GGR96492.1"/>
    </source>
</evidence>
<dbReference type="SUPFAM" id="SSF55729">
    <property type="entry name" value="Acyl-CoA N-acyltransferases (Nat)"/>
    <property type="match status" value="1"/>
</dbReference>
<dbReference type="Proteomes" id="UP000606194">
    <property type="component" value="Unassembled WGS sequence"/>
</dbReference>
<dbReference type="PANTHER" id="PTHR42793">
    <property type="entry name" value="COA BINDING DOMAIN CONTAINING PROTEIN"/>
    <property type="match status" value="1"/>
</dbReference>
<organism evidence="3 4">
    <name type="scientific">Streptomyces humidus</name>
    <dbReference type="NCBI Taxonomy" id="52259"/>
    <lineage>
        <taxon>Bacteria</taxon>
        <taxon>Bacillati</taxon>
        <taxon>Actinomycetota</taxon>
        <taxon>Actinomycetes</taxon>
        <taxon>Kitasatosporales</taxon>
        <taxon>Streptomycetaceae</taxon>
        <taxon>Streptomyces</taxon>
    </lineage>
</organism>
<dbReference type="AlphaFoldDB" id="A0A918FWT7"/>
<feature type="compositionally biased region" description="Gly residues" evidence="1">
    <location>
        <begin position="117"/>
        <end position="126"/>
    </location>
</feature>
<dbReference type="RefSeq" id="WP_190150571.1">
    <property type="nucleotide sequence ID" value="NZ_BMTL01000015.1"/>
</dbReference>
<accession>A0A918FWT7</accession>
<dbReference type="GO" id="GO:0005524">
    <property type="term" value="F:ATP binding"/>
    <property type="evidence" value="ECO:0007669"/>
    <property type="project" value="InterPro"/>
</dbReference>
<dbReference type="GO" id="GO:0016747">
    <property type="term" value="F:acyltransferase activity, transferring groups other than amino-acyl groups"/>
    <property type="evidence" value="ECO:0007669"/>
    <property type="project" value="InterPro"/>
</dbReference>
<reference evidence="3" key="1">
    <citation type="journal article" date="2014" name="Int. J. Syst. Evol. Microbiol.">
        <title>Complete genome sequence of Corynebacterium casei LMG S-19264T (=DSM 44701T), isolated from a smear-ripened cheese.</title>
        <authorList>
            <consortium name="US DOE Joint Genome Institute (JGI-PGF)"/>
            <person name="Walter F."/>
            <person name="Albersmeier A."/>
            <person name="Kalinowski J."/>
            <person name="Ruckert C."/>
        </authorList>
    </citation>
    <scope>NUCLEOTIDE SEQUENCE</scope>
    <source>
        <strain evidence="3">JCM 4386</strain>
    </source>
</reference>
<dbReference type="InterPro" id="IPR013815">
    <property type="entry name" value="ATP_grasp_subdomain_1"/>
</dbReference>
<dbReference type="Gene3D" id="3.30.1490.20">
    <property type="entry name" value="ATP-grasp fold, A domain"/>
    <property type="match status" value="1"/>
</dbReference>
<gene>
    <name evidence="3" type="ORF">GCM10010269_39170</name>
</gene>
<dbReference type="Gene3D" id="3.40.50.261">
    <property type="entry name" value="Succinyl-CoA synthetase domains"/>
    <property type="match status" value="2"/>
</dbReference>
<proteinExistence type="predicted"/>
<dbReference type="Pfam" id="PF13380">
    <property type="entry name" value="CoA_binding_2"/>
    <property type="match status" value="1"/>
</dbReference>
<dbReference type="InterPro" id="IPR016102">
    <property type="entry name" value="Succinyl-CoA_synth-like"/>
</dbReference>
<evidence type="ECO:0000256" key="1">
    <source>
        <dbReference type="SAM" id="MobiDB-lite"/>
    </source>
</evidence>
<dbReference type="SUPFAM" id="SSF51735">
    <property type="entry name" value="NAD(P)-binding Rossmann-fold domains"/>
    <property type="match status" value="1"/>
</dbReference>
<evidence type="ECO:0000313" key="4">
    <source>
        <dbReference type="Proteomes" id="UP000606194"/>
    </source>
</evidence>
<dbReference type="Gene3D" id="3.40.50.720">
    <property type="entry name" value="NAD(P)-binding Rossmann-like Domain"/>
    <property type="match status" value="1"/>
</dbReference>
<comment type="caution">
    <text evidence="3">The sequence shown here is derived from an EMBL/GenBank/DDBJ whole genome shotgun (WGS) entry which is preliminary data.</text>
</comment>
<feature type="compositionally biased region" description="Basic and acidic residues" evidence="1">
    <location>
        <begin position="99"/>
        <end position="116"/>
    </location>
</feature>
<dbReference type="SMART" id="SM00881">
    <property type="entry name" value="CoA_binding"/>
    <property type="match status" value="1"/>
</dbReference>
<dbReference type="Gene3D" id="3.40.630.30">
    <property type="match status" value="1"/>
</dbReference>
<dbReference type="Gene3D" id="3.30.470.20">
    <property type="entry name" value="ATP-grasp fold, B domain"/>
    <property type="match status" value="1"/>
</dbReference>
<dbReference type="EMBL" id="BMTL01000015">
    <property type="protein sequence ID" value="GGR96492.1"/>
    <property type="molecule type" value="Genomic_DNA"/>
</dbReference>
<dbReference type="InterPro" id="IPR000182">
    <property type="entry name" value="GNAT_dom"/>
</dbReference>
<protein>
    <submittedName>
        <fullName evidence="3">Acyl-CoA synthetase</fullName>
    </submittedName>
</protein>
<dbReference type="Pfam" id="PF00583">
    <property type="entry name" value="Acetyltransf_1"/>
    <property type="match status" value="1"/>
</dbReference>
<sequence length="937" mass="97950">MTDDLLDRPTVHALLADGTTVSIRPALPGDREQLQGFYEEMSPENLRLRFFAASRRSAAQAADRACARHRPGYRALLAEADGRVIGIAEYDTGEQTGDPAKDDPAKDGGETGDEAKGTGGTGGAQHGGAQPKGAAKRDAEISIAVADGLHHRGVGTLLVEHLVSAARTEGITTFTADALTENHEVLRLFDDLGLRTSRRFEGPQARCVIHLDEDDAYLSAVEARGRAADVASLLPLLRPAVVAVAGAGRAPGSVGRAILHHLHSGGYTGRLFAVNPHVTSVLGVPSHPSVAALPRTPDLVIVAVPAVAVPALADECGRAGVRALVVVTAGLDHTQAQALLTACRTYGMRLVGPNCLGVSNTEPALSLDATFAADHPRPGTAGVAVQSGGVGIALLDGLSRLGIGVSSFVSLGDKFDVSGNDMLQWWESDGRTGLALLHLESFGNPRAFSRTARRVTRRIPVLTVDAGRTDAGRRAAASHTAAAATRTMTRGALFTQAGITATRSVGELLETAALFHSQPLPEGSRVAVVTNAGGAGVLAADACAEAGLALPPFTPATIDDLLAVLPDGAAVGNPVDATAAVSEEQLTECVDRLTRCPGIDAVVVALVPTAVAAATGDDLVRAVTAAPGRRERPVLAVRLEQDRAVLLLPAADGGAVPSYAEPQAAARALAHAAQRAAWLRRPAGTVPGLDDVETERARTVVAEYLAAHPDGGWLDPSTCADLLACYSVPQIPWAWAETEDEAVLAADRLRGFDGRVVMKAHWPGLLHKARQRAVHLDLRGDSQVRAAFRDLENRFAGLMTGVVLQPLAARGTELFAGVVQDEVFGPLVLFGLGGTATEVLADHAARLAPLTDRDVHELLTAPRCAPLLLGADGDPPVDLGELEQLLLRLSRMAADLPQLAEADFNPVLATPAGATVLDARIRLVPRRPQDPYLRRLR</sequence>
<dbReference type="InterPro" id="IPR036291">
    <property type="entry name" value="NAD(P)-bd_dom_sf"/>
</dbReference>
<feature type="region of interest" description="Disordered" evidence="1">
    <location>
        <begin position="89"/>
        <end position="135"/>
    </location>
</feature>
<dbReference type="Pfam" id="PF13607">
    <property type="entry name" value="Succ_CoA_lig"/>
    <property type="match status" value="1"/>
</dbReference>
<evidence type="ECO:0000259" key="2">
    <source>
        <dbReference type="PROSITE" id="PS51186"/>
    </source>
</evidence>
<dbReference type="SUPFAM" id="SSF56059">
    <property type="entry name" value="Glutathione synthetase ATP-binding domain-like"/>
    <property type="match status" value="1"/>
</dbReference>
<dbReference type="PROSITE" id="PS51186">
    <property type="entry name" value="GNAT"/>
    <property type="match status" value="1"/>
</dbReference>
<dbReference type="InterPro" id="IPR043938">
    <property type="entry name" value="Ligase_CoA_dom"/>
</dbReference>
<feature type="domain" description="N-acetyltransferase" evidence="2">
    <location>
        <begin position="21"/>
        <end position="224"/>
    </location>
</feature>
<dbReference type="InterPro" id="IPR016181">
    <property type="entry name" value="Acyl_CoA_acyltransferase"/>
</dbReference>
<dbReference type="Pfam" id="PF13549">
    <property type="entry name" value="ATP-grasp_5"/>
    <property type="match status" value="1"/>
</dbReference>
<dbReference type="PANTHER" id="PTHR42793:SF1">
    <property type="entry name" value="PEPTIDYL-LYSINE N-ACETYLTRANSFERASE PATZ"/>
    <property type="match status" value="1"/>
</dbReference>
<dbReference type="Pfam" id="PF19045">
    <property type="entry name" value="Ligase_CoA_2"/>
    <property type="match status" value="1"/>
</dbReference>